<gene>
    <name evidence="1" type="ORF">SAMN05216252_102357</name>
</gene>
<dbReference type="AlphaFoldDB" id="A0A239B4I6"/>
<accession>A0A239B4I6</accession>
<keyword evidence="2" id="KW-1185">Reference proteome</keyword>
<protein>
    <submittedName>
        <fullName evidence="1">Uncharacterized protein</fullName>
    </submittedName>
</protein>
<name>A0A239B4I6_9ACTN</name>
<evidence type="ECO:0000313" key="1">
    <source>
        <dbReference type="EMBL" id="SNS02481.1"/>
    </source>
</evidence>
<dbReference type="Proteomes" id="UP000198280">
    <property type="component" value="Unassembled WGS sequence"/>
</dbReference>
<reference evidence="1 2" key="1">
    <citation type="submission" date="2017-06" db="EMBL/GenBank/DDBJ databases">
        <authorList>
            <person name="Kim H.J."/>
            <person name="Triplett B.A."/>
        </authorList>
    </citation>
    <scope>NUCLEOTIDE SEQUENCE [LARGE SCALE GENOMIC DNA]</scope>
    <source>
        <strain evidence="1 2">CGMCC 4.1858</strain>
    </source>
</reference>
<dbReference type="EMBL" id="FZOF01000002">
    <property type="protein sequence ID" value="SNS02481.1"/>
    <property type="molecule type" value="Genomic_DNA"/>
</dbReference>
<evidence type="ECO:0000313" key="2">
    <source>
        <dbReference type="Proteomes" id="UP000198280"/>
    </source>
</evidence>
<organism evidence="1 2">
    <name type="scientific">Actinacidiphila glaucinigra</name>
    <dbReference type="NCBI Taxonomy" id="235986"/>
    <lineage>
        <taxon>Bacteria</taxon>
        <taxon>Bacillati</taxon>
        <taxon>Actinomycetota</taxon>
        <taxon>Actinomycetes</taxon>
        <taxon>Kitasatosporales</taxon>
        <taxon>Streptomycetaceae</taxon>
        <taxon>Actinacidiphila</taxon>
    </lineage>
</organism>
<sequence length="131" mass="13616">MGAMDPDAPGSSAGLEAALHGARALVLADLTATGVADAEVVSLVEEAVSQRRWWVEQWPDGAAFVSGLVAQDVKDALLERMGRWPLCPRCADPHALDVEPELGPDPHWVCESLGEAVAPVGGLSTALGGPR</sequence>
<proteinExistence type="predicted"/>